<feature type="transmembrane region" description="Helical" evidence="9">
    <location>
        <begin position="237"/>
        <end position="260"/>
    </location>
</feature>
<dbReference type="PANTHER" id="PTHR30413">
    <property type="entry name" value="INNER MEMBRANE TRANSPORT PERMEASE"/>
    <property type="match status" value="1"/>
</dbReference>
<dbReference type="RefSeq" id="WP_014222883.1">
    <property type="nucleotide sequence ID" value="NZ_LWBO01000001.1"/>
</dbReference>
<feature type="transmembrane region" description="Helical" evidence="9">
    <location>
        <begin position="43"/>
        <end position="64"/>
    </location>
</feature>
<evidence type="ECO:0000259" key="10">
    <source>
        <dbReference type="PROSITE" id="PS51012"/>
    </source>
</evidence>
<accession>A0ABX3P544</accession>
<dbReference type="Pfam" id="PF01061">
    <property type="entry name" value="ABC2_membrane"/>
    <property type="match status" value="1"/>
</dbReference>
<gene>
    <name evidence="11" type="ORF">A4D02_02990</name>
</gene>
<feature type="transmembrane region" description="Helical" evidence="9">
    <location>
        <begin position="187"/>
        <end position="209"/>
    </location>
</feature>
<evidence type="ECO:0000256" key="2">
    <source>
        <dbReference type="ARBA" id="ARBA00007783"/>
    </source>
</evidence>
<keyword evidence="5" id="KW-0997">Cell inner membrane</keyword>
<comment type="caution">
    <text evidence="11">The sequence shown here is derived from an EMBL/GenBank/DDBJ whole genome shotgun (WGS) entry which is preliminary data.</text>
</comment>
<evidence type="ECO:0000256" key="8">
    <source>
        <dbReference type="ARBA" id="ARBA00023136"/>
    </source>
</evidence>
<dbReference type="PROSITE" id="PS51012">
    <property type="entry name" value="ABC_TM2"/>
    <property type="match status" value="1"/>
</dbReference>
<evidence type="ECO:0000256" key="3">
    <source>
        <dbReference type="ARBA" id="ARBA00022448"/>
    </source>
</evidence>
<keyword evidence="6 9" id="KW-0812">Transmembrane</keyword>
<reference evidence="11 12" key="1">
    <citation type="submission" date="2016-04" db="EMBL/GenBank/DDBJ databases">
        <authorList>
            <person name="Chen L."/>
            <person name="Zhuang W."/>
            <person name="Wang G."/>
        </authorList>
    </citation>
    <scope>NUCLEOTIDE SEQUENCE [LARGE SCALE GENOMIC DNA]</scope>
    <source>
        <strain evidence="12">GR20</strain>
    </source>
</reference>
<keyword evidence="4 9" id="KW-1003">Cell membrane</keyword>
<evidence type="ECO:0000313" key="12">
    <source>
        <dbReference type="Proteomes" id="UP000192277"/>
    </source>
</evidence>
<evidence type="ECO:0000256" key="6">
    <source>
        <dbReference type="ARBA" id="ARBA00022692"/>
    </source>
</evidence>
<evidence type="ECO:0000313" key="11">
    <source>
        <dbReference type="EMBL" id="OQP55288.1"/>
    </source>
</evidence>
<evidence type="ECO:0000256" key="4">
    <source>
        <dbReference type="ARBA" id="ARBA00022475"/>
    </source>
</evidence>
<proteinExistence type="inferred from homology"/>
<feature type="domain" description="ABC transmembrane type-2" evidence="10">
    <location>
        <begin position="44"/>
        <end position="263"/>
    </location>
</feature>
<comment type="subcellular location">
    <subcellularLocation>
        <location evidence="1">Cell inner membrane</location>
        <topology evidence="1">Multi-pass membrane protein</topology>
    </subcellularLocation>
    <subcellularLocation>
        <location evidence="9">Cell membrane</location>
        <topology evidence="9">Multi-pass membrane protein</topology>
    </subcellularLocation>
</comment>
<dbReference type="EMBL" id="LWBO01000001">
    <property type="protein sequence ID" value="OQP55288.1"/>
    <property type="molecule type" value="Genomic_DNA"/>
</dbReference>
<feature type="transmembrane region" description="Helical" evidence="9">
    <location>
        <begin position="118"/>
        <end position="146"/>
    </location>
</feature>
<keyword evidence="7 9" id="KW-1133">Transmembrane helix</keyword>
<name>A0ABX3P544_9BACT</name>
<evidence type="ECO:0000256" key="1">
    <source>
        <dbReference type="ARBA" id="ARBA00004429"/>
    </source>
</evidence>
<sequence length="271" mass="31200">MSFKLVIEPGASEKNYWKDLWYYRELFYILSWRDLKVRYKQTVIGAAWSVIRPVLTTIIFTVVFNRMAKLQAPSNIPYALMVFTGMLPWQFFANSLGEASGSLLGNSNLITKVYFPRMIVPASSVITSLVDLGISLLILVVMFFIYHFVPHWTIVFLPIFILISFIVAFGVGLYVTALNVKYRDFRYIIPFIIQFGLYVTPVGFSSSIVKEYRALFALNPMVGIIDGFRWCILGEPLYMPGLLISVAMSIFFLWLGVWYFRKTEKSFADNI</sequence>
<feature type="transmembrane region" description="Helical" evidence="9">
    <location>
        <begin position="152"/>
        <end position="175"/>
    </location>
</feature>
<protein>
    <recommendedName>
        <fullName evidence="9">Transport permease protein</fullName>
    </recommendedName>
</protein>
<dbReference type="InterPro" id="IPR047817">
    <property type="entry name" value="ABC2_TM_bact-type"/>
</dbReference>
<keyword evidence="8 9" id="KW-0472">Membrane</keyword>
<evidence type="ECO:0000256" key="7">
    <source>
        <dbReference type="ARBA" id="ARBA00022989"/>
    </source>
</evidence>
<feature type="transmembrane region" description="Helical" evidence="9">
    <location>
        <begin position="76"/>
        <end position="97"/>
    </location>
</feature>
<dbReference type="Proteomes" id="UP000192277">
    <property type="component" value="Unassembled WGS sequence"/>
</dbReference>
<dbReference type="InterPro" id="IPR013525">
    <property type="entry name" value="ABC2_TM"/>
</dbReference>
<comment type="similarity">
    <text evidence="2 9">Belongs to the ABC-2 integral membrane protein family.</text>
</comment>
<dbReference type="PANTHER" id="PTHR30413:SF8">
    <property type="entry name" value="TRANSPORT PERMEASE PROTEIN"/>
    <property type="match status" value="1"/>
</dbReference>
<keyword evidence="3 9" id="KW-0813">Transport</keyword>
<keyword evidence="12" id="KW-1185">Reference proteome</keyword>
<evidence type="ECO:0000256" key="5">
    <source>
        <dbReference type="ARBA" id="ARBA00022519"/>
    </source>
</evidence>
<evidence type="ECO:0000256" key="9">
    <source>
        <dbReference type="RuleBase" id="RU361157"/>
    </source>
</evidence>
<organism evidence="11 12">
    <name type="scientific">Niastella koreensis</name>
    <dbReference type="NCBI Taxonomy" id="354356"/>
    <lineage>
        <taxon>Bacteria</taxon>
        <taxon>Pseudomonadati</taxon>
        <taxon>Bacteroidota</taxon>
        <taxon>Chitinophagia</taxon>
        <taxon>Chitinophagales</taxon>
        <taxon>Chitinophagaceae</taxon>
        <taxon>Niastella</taxon>
    </lineage>
</organism>